<dbReference type="AlphaFoldDB" id="A0A9D4BYX8"/>
<proteinExistence type="predicted"/>
<accession>A0A9D4BYX8</accession>
<protein>
    <submittedName>
        <fullName evidence="1">Uncharacterized protein</fullName>
    </submittedName>
</protein>
<name>A0A9D4BYX8_DREPO</name>
<keyword evidence="2" id="KW-1185">Reference proteome</keyword>
<comment type="caution">
    <text evidence="1">The sequence shown here is derived from an EMBL/GenBank/DDBJ whole genome shotgun (WGS) entry which is preliminary data.</text>
</comment>
<evidence type="ECO:0000313" key="1">
    <source>
        <dbReference type="EMBL" id="KAH3713574.1"/>
    </source>
</evidence>
<reference evidence="1" key="2">
    <citation type="submission" date="2020-11" db="EMBL/GenBank/DDBJ databases">
        <authorList>
            <person name="McCartney M.A."/>
            <person name="Auch B."/>
            <person name="Kono T."/>
            <person name="Mallez S."/>
            <person name="Becker A."/>
            <person name="Gohl D.M."/>
            <person name="Silverstein K.A.T."/>
            <person name="Koren S."/>
            <person name="Bechman K.B."/>
            <person name="Herman A."/>
            <person name="Abrahante J.E."/>
            <person name="Garbe J."/>
        </authorList>
    </citation>
    <scope>NUCLEOTIDE SEQUENCE</scope>
    <source>
        <strain evidence="1">Duluth1</strain>
        <tissue evidence="1">Whole animal</tissue>
    </source>
</reference>
<gene>
    <name evidence="1" type="ORF">DPMN_073366</name>
</gene>
<sequence length="59" mass="6308">MGCLCSVPPVSTSVIVLEGDSVIASLEIVPMAVKEAGSELDVNIVNNILLQTKSYIRKY</sequence>
<organism evidence="1 2">
    <name type="scientific">Dreissena polymorpha</name>
    <name type="common">Zebra mussel</name>
    <name type="synonym">Mytilus polymorpha</name>
    <dbReference type="NCBI Taxonomy" id="45954"/>
    <lineage>
        <taxon>Eukaryota</taxon>
        <taxon>Metazoa</taxon>
        <taxon>Spiralia</taxon>
        <taxon>Lophotrochozoa</taxon>
        <taxon>Mollusca</taxon>
        <taxon>Bivalvia</taxon>
        <taxon>Autobranchia</taxon>
        <taxon>Heteroconchia</taxon>
        <taxon>Euheterodonta</taxon>
        <taxon>Imparidentia</taxon>
        <taxon>Neoheterodontei</taxon>
        <taxon>Myida</taxon>
        <taxon>Dreissenoidea</taxon>
        <taxon>Dreissenidae</taxon>
        <taxon>Dreissena</taxon>
    </lineage>
</organism>
<dbReference type="EMBL" id="JAIWYP010000014">
    <property type="protein sequence ID" value="KAH3713574.1"/>
    <property type="molecule type" value="Genomic_DNA"/>
</dbReference>
<evidence type="ECO:0000313" key="2">
    <source>
        <dbReference type="Proteomes" id="UP000828390"/>
    </source>
</evidence>
<reference evidence="1" key="1">
    <citation type="journal article" date="2019" name="bioRxiv">
        <title>The Genome of the Zebra Mussel, Dreissena polymorpha: A Resource for Invasive Species Research.</title>
        <authorList>
            <person name="McCartney M.A."/>
            <person name="Auch B."/>
            <person name="Kono T."/>
            <person name="Mallez S."/>
            <person name="Zhang Y."/>
            <person name="Obille A."/>
            <person name="Becker A."/>
            <person name="Abrahante J.E."/>
            <person name="Garbe J."/>
            <person name="Badalamenti J.P."/>
            <person name="Herman A."/>
            <person name="Mangelson H."/>
            <person name="Liachko I."/>
            <person name="Sullivan S."/>
            <person name="Sone E.D."/>
            <person name="Koren S."/>
            <person name="Silverstein K.A.T."/>
            <person name="Beckman K.B."/>
            <person name="Gohl D.M."/>
        </authorList>
    </citation>
    <scope>NUCLEOTIDE SEQUENCE</scope>
    <source>
        <strain evidence="1">Duluth1</strain>
        <tissue evidence="1">Whole animal</tissue>
    </source>
</reference>
<dbReference type="Proteomes" id="UP000828390">
    <property type="component" value="Unassembled WGS sequence"/>
</dbReference>